<dbReference type="AlphaFoldDB" id="A0A226EK87"/>
<feature type="domain" description="C2H2-type" evidence="3">
    <location>
        <begin position="149"/>
        <end position="177"/>
    </location>
</feature>
<name>A0A226EK87_FOLCA</name>
<dbReference type="EMBL" id="LNIX01000003">
    <property type="protein sequence ID" value="OXA57517.1"/>
    <property type="molecule type" value="Genomic_DNA"/>
</dbReference>
<evidence type="ECO:0000313" key="5">
    <source>
        <dbReference type="Proteomes" id="UP000198287"/>
    </source>
</evidence>
<evidence type="ECO:0000313" key="4">
    <source>
        <dbReference type="EMBL" id="OXA57517.1"/>
    </source>
</evidence>
<dbReference type="Proteomes" id="UP000198287">
    <property type="component" value="Unassembled WGS sequence"/>
</dbReference>
<keyword evidence="1" id="KW-0479">Metal-binding</keyword>
<sequence>MRLPETEIDNATLITTSAEKSYELHHYRSVYYSTNNLSPHLSTFQKNHSLKNRQYCPFVHFLSSFQSRKMGGMGFFKQRYQQPSSTNYPINQIEIWRPWETNVNDETDNIVAEESCAHPCNFDICNAVFKLESERRRHEELQKHCRNVESCQFCEATFTRKDNLTRHIKMKHRAPQNPRCKYCNKKLSRRDAVQRHMTTCPRNPDKGQIQGFLVPHNSSWEREH</sequence>
<evidence type="ECO:0000256" key="1">
    <source>
        <dbReference type="PROSITE-ProRule" id="PRU00042"/>
    </source>
</evidence>
<proteinExistence type="predicted"/>
<dbReference type="Gene3D" id="3.30.160.60">
    <property type="entry name" value="Classic Zinc Finger"/>
    <property type="match status" value="1"/>
</dbReference>
<dbReference type="GO" id="GO:0008270">
    <property type="term" value="F:zinc ion binding"/>
    <property type="evidence" value="ECO:0007669"/>
    <property type="project" value="UniProtKB-KW"/>
</dbReference>
<dbReference type="PROSITE" id="PS00028">
    <property type="entry name" value="ZINC_FINGER_C2H2_1"/>
    <property type="match status" value="1"/>
</dbReference>
<protein>
    <submittedName>
        <fullName evidence="4">Zinc finger protein Eos</fullName>
    </submittedName>
</protein>
<evidence type="ECO:0000259" key="3">
    <source>
        <dbReference type="PROSITE" id="PS50157"/>
    </source>
</evidence>
<dbReference type="InterPro" id="IPR013087">
    <property type="entry name" value="Znf_C2H2_type"/>
</dbReference>
<dbReference type="PROSITE" id="PS50157">
    <property type="entry name" value="ZINC_FINGER_C2H2_2"/>
    <property type="match status" value="1"/>
</dbReference>
<keyword evidence="5" id="KW-1185">Reference proteome</keyword>
<evidence type="ECO:0000256" key="2">
    <source>
        <dbReference type="SAM" id="MobiDB-lite"/>
    </source>
</evidence>
<gene>
    <name evidence="4" type="ORF">Fcan01_07558</name>
</gene>
<dbReference type="SUPFAM" id="SSF57667">
    <property type="entry name" value="beta-beta-alpha zinc fingers"/>
    <property type="match status" value="1"/>
</dbReference>
<comment type="caution">
    <text evidence="4">The sequence shown here is derived from an EMBL/GenBank/DDBJ whole genome shotgun (WGS) entry which is preliminary data.</text>
</comment>
<reference evidence="4 5" key="1">
    <citation type="submission" date="2015-12" db="EMBL/GenBank/DDBJ databases">
        <title>The genome of Folsomia candida.</title>
        <authorList>
            <person name="Faddeeva A."/>
            <person name="Derks M.F."/>
            <person name="Anvar Y."/>
            <person name="Smit S."/>
            <person name="Van Straalen N."/>
            <person name="Roelofs D."/>
        </authorList>
    </citation>
    <scope>NUCLEOTIDE SEQUENCE [LARGE SCALE GENOMIC DNA]</scope>
    <source>
        <strain evidence="4 5">VU population</strain>
        <tissue evidence="4">Whole body</tissue>
    </source>
</reference>
<dbReference type="Pfam" id="PF00096">
    <property type="entry name" value="zf-C2H2"/>
    <property type="match status" value="2"/>
</dbReference>
<dbReference type="SMART" id="SM00355">
    <property type="entry name" value="ZnF_C2H2"/>
    <property type="match status" value="3"/>
</dbReference>
<feature type="region of interest" description="Disordered" evidence="2">
    <location>
        <begin position="199"/>
        <end position="224"/>
    </location>
</feature>
<dbReference type="InterPro" id="IPR036236">
    <property type="entry name" value="Znf_C2H2_sf"/>
</dbReference>
<organism evidence="4 5">
    <name type="scientific">Folsomia candida</name>
    <name type="common">Springtail</name>
    <dbReference type="NCBI Taxonomy" id="158441"/>
    <lineage>
        <taxon>Eukaryota</taxon>
        <taxon>Metazoa</taxon>
        <taxon>Ecdysozoa</taxon>
        <taxon>Arthropoda</taxon>
        <taxon>Hexapoda</taxon>
        <taxon>Collembola</taxon>
        <taxon>Entomobryomorpha</taxon>
        <taxon>Isotomoidea</taxon>
        <taxon>Isotomidae</taxon>
        <taxon>Proisotominae</taxon>
        <taxon>Folsomia</taxon>
    </lineage>
</organism>
<dbReference type="OrthoDB" id="6601286at2759"/>
<keyword evidence="1" id="KW-0863">Zinc-finger</keyword>
<accession>A0A226EK87</accession>
<keyword evidence="1" id="KW-0862">Zinc</keyword>